<dbReference type="Proteomes" id="UP000499080">
    <property type="component" value="Unassembled WGS sequence"/>
</dbReference>
<sequence length="105" mass="11729">MHSRGSQPVESSMHLTTVPLPIDLQQRFPTCGIDRGSQPVESSMHLTTAPLPIDLQQRFPSCGMRTPGGTRRTSWGYAESKSAMVDTRKHKGLKRVTEFSFPKFV</sequence>
<comment type="caution">
    <text evidence="1">The sequence shown here is derived from an EMBL/GenBank/DDBJ whole genome shotgun (WGS) entry which is preliminary data.</text>
</comment>
<dbReference type="EMBL" id="BGPR01063520">
    <property type="protein sequence ID" value="GBO38706.1"/>
    <property type="molecule type" value="Genomic_DNA"/>
</dbReference>
<evidence type="ECO:0000313" key="2">
    <source>
        <dbReference type="Proteomes" id="UP000499080"/>
    </source>
</evidence>
<proteinExistence type="predicted"/>
<dbReference type="AlphaFoldDB" id="A0A4Y2WPS1"/>
<gene>
    <name evidence="1" type="ORF">AVEN_178090_1</name>
</gene>
<protein>
    <submittedName>
        <fullName evidence="1">Uncharacterized protein</fullName>
    </submittedName>
</protein>
<evidence type="ECO:0000313" key="1">
    <source>
        <dbReference type="EMBL" id="GBO38706.1"/>
    </source>
</evidence>
<reference evidence="1 2" key="1">
    <citation type="journal article" date="2019" name="Sci. Rep.">
        <title>Orb-weaving spider Araneus ventricosus genome elucidates the spidroin gene catalogue.</title>
        <authorList>
            <person name="Kono N."/>
            <person name="Nakamura H."/>
            <person name="Ohtoshi R."/>
            <person name="Moran D.A.P."/>
            <person name="Shinohara A."/>
            <person name="Yoshida Y."/>
            <person name="Fujiwara M."/>
            <person name="Mori M."/>
            <person name="Tomita M."/>
            <person name="Arakawa K."/>
        </authorList>
    </citation>
    <scope>NUCLEOTIDE SEQUENCE [LARGE SCALE GENOMIC DNA]</scope>
</reference>
<organism evidence="1 2">
    <name type="scientific">Araneus ventricosus</name>
    <name type="common">Orbweaver spider</name>
    <name type="synonym">Epeira ventricosa</name>
    <dbReference type="NCBI Taxonomy" id="182803"/>
    <lineage>
        <taxon>Eukaryota</taxon>
        <taxon>Metazoa</taxon>
        <taxon>Ecdysozoa</taxon>
        <taxon>Arthropoda</taxon>
        <taxon>Chelicerata</taxon>
        <taxon>Arachnida</taxon>
        <taxon>Araneae</taxon>
        <taxon>Araneomorphae</taxon>
        <taxon>Entelegynae</taxon>
        <taxon>Araneoidea</taxon>
        <taxon>Araneidae</taxon>
        <taxon>Araneus</taxon>
    </lineage>
</organism>
<accession>A0A4Y2WPS1</accession>
<keyword evidence="2" id="KW-1185">Reference proteome</keyword>
<name>A0A4Y2WPS1_ARAVE</name>